<name>A0A2U3DPP9_PURLI</name>
<dbReference type="EMBL" id="LCWV01000079">
    <property type="protein sequence ID" value="PWI64228.1"/>
    <property type="molecule type" value="Genomic_DNA"/>
</dbReference>
<accession>A0A2U3DPP9</accession>
<evidence type="ECO:0000313" key="5">
    <source>
        <dbReference type="Proteomes" id="UP000245956"/>
    </source>
</evidence>
<dbReference type="PANTHER" id="PTHR47256">
    <property type="entry name" value="ZN(II)2CYS6 TRANSCRIPTION FACTOR (EUROFUNG)-RELATED"/>
    <property type="match status" value="1"/>
</dbReference>
<evidence type="ECO:0000313" key="4">
    <source>
        <dbReference type="EMBL" id="PWI64228.1"/>
    </source>
</evidence>
<keyword evidence="2" id="KW-1133">Transmembrane helix</keyword>
<evidence type="ECO:0000256" key="1">
    <source>
        <dbReference type="ARBA" id="ARBA00023242"/>
    </source>
</evidence>
<dbReference type="PROSITE" id="PS00463">
    <property type="entry name" value="ZN2_CY6_FUNGAL_1"/>
    <property type="match status" value="1"/>
</dbReference>
<keyword evidence="1" id="KW-0539">Nucleus</keyword>
<organism evidence="4 5">
    <name type="scientific">Purpureocillium lilacinum</name>
    <name type="common">Paecilomyces lilacinus</name>
    <dbReference type="NCBI Taxonomy" id="33203"/>
    <lineage>
        <taxon>Eukaryota</taxon>
        <taxon>Fungi</taxon>
        <taxon>Dikarya</taxon>
        <taxon>Ascomycota</taxon>
        <taxon>Pezizomycotina</taxon>
        <taxon>Sordariomycetes</taxon>
        <taxon>Hypocreomycetidae</taxon>
        <taxon>Hypocreales</taxon>
        <taxon>Ophiocordycipitaceae</taxon>
        <taxon>Purpureocillium</taxon>
    </lineage>
</organism>
<sequence length="968" mass="108833">MVSRAYYHLVAAHITRLLDGSDVQLPGQIDRPTDICVRHCQDIMKHVAQHLIRYPAERRGCLAALYFAYACTITLIGLLRTLSSTVRPFSQACLVIHDATVGYPLSSLLLEGLAVVSKHLGVKLPAETAPYFDNIQQSGMKREAIPLGFVVPVGTRFAVKLAADEWDYGPEEAGVELGDLLARFDASSFWIHITNHPCGVHLPRMTRAMTKAGYSSMGLQDFVMAYRHIFCHNWAQPLPLPLMASKPVPFRSLAPAATKDSEELSWLSPEVKRRRVNISIACNACRKKKIRCDGGRPVCSNCVGEASHCEYRDDTLNSEESTKLVVETVQTLQSLPAAETIRILDLLKEETSITAIMGTLRGAKGSIRRSFDSSAIFESNVDTALSSELQKQNPIAYPYLAPLGLEKLRQMPFQALIKSRRASCNIDSKPEPLQEMAIQYEQQIPPSGSGPRNELDCAGNHHRDESVGLCDPRLNGLNIGYWTDVNISNDLAARCISLYLETDHPLLAPFDPDLFISDLTSQRSKYCSSLLVNALLYWASQMYSALEPETDRLALEFCDEAERLWSTERRLGNDTLLNIASAEFLCLGYLGQGRDHAILEYVSEASEMGIRMGLFGIERHDDAKVQAILLRLEGDEKTACMYTAWGVFNWVTLMSLFYHQPGMDCPKYPPYIPIPECPPLSPPGHNPRSFVSDNQYLPSPRRYMGQTFPHLCRFWRILHEVGVVYYAGGKLPWGSRGSLVFAEFKFRELLAWCNGLPSEVWQNPHNPHHVQVMHLWFHAAILDIFRPYMQENSHGERLRTFASSDSSPEAVCTASVEQLKRLITNYRLNYRSSAISILWHTALIYVVNAVLLTDSTEETWYPYLLLCVYGYERLGRSWRVAEGISKGLLSMILQKSDVPSHMARRIMHDIENSTINRLPGEIRATFMADLSLGLSNPGSATVEHLAEQFEGNAMLSDYTNIHDHEERN</sequence>
<comment type="caution">
    <text evidence="4">The sequence shown here is derived from an EMBL/GenBank/DDBJ whole genome shotgun (WGS) entry which is preliminary data.</text>
</comment>
<dbReference type="InterPro" id="IPR036864">
    <property type="entry name" value="Zn2-C6_fun-type_DNA-bd_sf"/>
</dbReference>
<protein>
    <recommendedName>
        <fullName evidence="3">Zn(2)-C6 fungal-type domain-containing protein</fullName>
    </recommendedName>
</protein>
<dbReference type="PANTHER" id="PTHR47256:SF1">
    <property type="entry name" value="ZN(II)2CYS6 TRANSCRIPTION FACTOR (EUROFUNG)"/>
    <property type="match status" value="1"/>
</dbReference>
<dbReference type="Pfam" id="PF00172">
    <property type="entry name" value="Zn_clus"/>
    <property type="match status" value="1"/>
</dbReference>
<reference evidence="4 5" key="1">
    <citation type="journal article" date="2016" name="Front. Microbiol.">
        <title>Genome and transcriptome sequences reveal the specific parasitism of the nematophagous Purpureocillium lilacinum 36-1.</title>
        <authorList>
            <person name="Xie J."/>
            <person name="Li S."/>
            <person name="Mo C."/>
            <person name="Xiao X."/>
            <person name="Peng D."/>
            <person name="Wang G."/>
            <person name="Xiao Y."/>
        </authorList>
    </citation>
    <scope>NUCLEOTIDE SEQUENCE [LARGE SCALE GENOMIC DNA]</scope>
    <source>
        <strain evidence="4 5">36-1</strain>
    </source>
</reference>
<feature type="domain" description="Zn(2)-C6 fungal-type" evidence="3">
    <location>
        <begin position="281"/>
        <end position="311"/>
    </location>
</feature>
<dbReference type="Gene3D" id="4.10.240.10">
    <property type="entry name" value="Zn(2)-C6 fungal-type DNA-binding domain"/>
    <property type="match status" value="1"/>
</dbReference>
<evidence type="ECO:0000259" key="3">
    <source>
        <dbReference type="PROSITE" id="PS50048"/>
    </source>
</evidence>
<dbReference type="Proteomes" id="UP000245956">
    <property type="component" value="Unassembled WGS sequence"/>
</dbReference>
<dbReference type="AlphaFoldDB" id="A0A2U3DPP9"/>
<dbReference type="SMART" id="SM00066">
    <property type="entry name" value="GAL4"/>
    <property type="match status" value="1"/>
</dbReference>
<dbReference type="InterPro" id="IPR001138">
    <property type="entry name" value="Zn2Cys6_DnaBD"/>
</dbReference>
<keyword evidence="2" id="KW-0472">Membrane</keyword>
<dbReference type="CDD" id="cd00067">
    <property type="entry name" value="GAL4"/>
    <property type="match status" value="1"/>
</dbReference>
<dbReference type="PROSITE" id="PS50048">
    <property type="entry name" value="ZN2_CY6_FUNGAL_2"/>
    <property type="match status" value="1"/>
</dbReference>
<feature type="transmembrane region" description="Helical" evidence="2">
    <location>
        <begin position="60"/>
        <end position="79"/>
    </location>
</feature>
<gene>
    <name evidence="4" type="ORF">PCL_11368</name>
</gene>
<dbReference type="SUPFAM" id="SSF57701">
    <property type="entry name" value="Zn2/Cys6 DNA-binding domain"/>
    <property type="match status" value="1"/>
</dbReference>
<keyword evidence="2" id="KW-0812">Transmembrane</keyword>
<evidence type="ECO:0000256" key="2">
    <source>
        <dbReference type="SAM" id="Phobius"/>
    </source>
</evidence>
<dbReference type="CDD" id="cd12148">
    <property type="entry name" value="fungal_TF_MHR"/>
    <property type="match status" value="1"/>
</dbReference>
<dbReference type="GO" id="GO:0000981">
    <property type="term" value="F:DNA-binding transcription factor activity, RNA polymerase II-specific"/>
    <property type="evidence" value="ECO:0007669"/>
    <property type="project" value="InterPro"/>
</dbReference>
<dbReference type="GO" id="GO:0008270">
    <property type="term" value="F:zinc ion binding"/>
    <property type="evidence" value="ECO:0007669"/>
    <property type="project" value="InterPro"/>
</dbReference>
<dbReference type="InterPro" id="IPR053187">
    <property type="entry name" value="Notoamide_regulator"/>
</dbReference>
<proteinExistence type="predicted"/>